<reference evidence="1 2" key="1">
    <citation type="journal article" date="2020" name="Arch. Microbiol.">
        <title>Bradyrhizobium campsiandrae sp. nov., a nitrogen-fixing bacterial strain isolated from a native leguminous tree from the Amazon adapted to flooded conditions.</title>
        <authorList>
            <person name="Cabral Michel D."/>
            <person name="Martins da Costa E."/>
            <person name="Azarias Guimaraes A."/>
            <person name="Soares de Carvalho T."/>
            <person name="Santos de Castro Caputo P."/>
            <person name="Willems A."/>
            <person name="de Souza Moreira F.M."/>
        </authorList>
    </citation>
    <scope>NUCLEOTIDE SEQUENCE [LARGE SCALE GENOMIC DNA]</scope>
    <source>
        <strain evidence="2">INPA 384B</strain>
    </source>
</reference>
<gene>
    <name evidence="1" type="ORF">HA482_38700</name>
</gene>
<evidence type="ECO:0000313" key="2">
    <source>
        <dbReference type="Proteomes" id="UP000639516"/>
    </source>
</evidence>
<proteinExistence type="predicted"/>
<comment type="caution">
    <text evidence="1">The sequence shown here is derived from an EMBL/GenBank/DDBJ whole genome shotgun (WGS) entry which is preliminary data.</text>
</comment>
<dbReference type="Proteomes" id="UP000639516">
    <property type="component" value="Unassembled WGS sequence"/>
</dbReference>
<organism evidence="1 2">
    <name type="scientific">Bradyrhizobium campsiandrae</name>
    <dbReference type="NCBI Taxonomy" id="1729892"/>
    <lineage>
        <taxon>Bacteria</taxon>
        <taxon>Pseudomonadati</taxon>
        <taxon>Pseudomonadota</taxon>
        <taxon>Alphaproteobacteria</taxon>
        <taxon>Hyphomicrobiales</taxon>
        <taxon>Nitrobacteraceae</taxon>
        <taxon>Bradyrhizobium</taxon>
    </lineage>
</organism>
<dbReference type="RefSeq" id="WP_188102884.1">
    <property type="nucleotide sequence ID" value="NZ_JAANIH010000029.1"/>
</dbReference>
<evidence type="ECO:0000313" key="1">
    <source>
        <dbReference type="EMBL" id="MBC9984126.1"/>
    </source>
</evidence>
<sequence length="216" mass="24380">MSYDALNAAIDRFFRCYFNQLQAPDPDTLLNFLNALHGLNDKLKHESGRDLFGSSDFIALKALRNLFHHHLELVHEARIIPVEELPAMTTDLIVVCLVPRSLVERAERETDRRHRDQVRSAFTTFKWYGDVANIQPCMFNVAVDLFEAVADLDVAPVSEAYKAFEGAYQLDKERGLPHRVTGDIWCAAGSVGEILQTVLGQRSGRPAQRNASKIDK</sequence>
<keyword evidence="2" id="KW-1185">Reference proteome</keyword>
<dbReference type="EMBL" id="JAATTO010000095">
    <property type="protein sequence ID" value="MBC9984126.1"/>
    <property type="molecule type" value="Genomic_DNA"/>
</dbReference>
<accession>A0ABR7UKB4</accession>
<protein>
    <submittedName>
        <fullName evidence="1">Uncharacterized protein</fullName>
    </submittedName>
</protein>
<name>A0ABR7UKB4_9BRAD</name>